<reference evidence="2 3" key="1">
    <citation type="submission" date="2022-08" db="EMBL/GenBank/DDBJ databases">
        <title>YIM 101645 draft genome.</title>
        <authorList>
            <person name="Chen X."/>
        </authorList>
    </citation>
    <scope>NUCLEOTIDE SEQUENCE [LARGE SCALE GENOMIC DNA]</scope>
    <source>
        <strain evidence="2 3">YIM 101645</strain>
    </source>
</reference>
<name>A0ABT2FW40_9CORY</name>
<dbReference type="RefSeq" id="WP_259427510.1">
    <property type="nucleotide sequence ID" value="NZ_JANWTC010000004.1"/>
</dbReference>
<dbReference type="EMBL" id="JANWTC010000004">
    <property type="protein sequence ID" value="MCS5479453.1"/>
    <property type="molecule type" value="Genomic_DNA"/>
</dbReference>
<feature type="domain" description="PhnB-like" evidence="1">
    <location>
        <begin position="9"/>
        <end position="136"/>
    </location>
</feature>
<comment type="caution">
    <text evidence="2">The sequence shown here is derived from an EMBL/GenBank/DDBJ whole genome shotgun (WGS) entry which is preliminary data.</text>
</comment>
<dbReference type="InterPro" id="IPR029068">
    <property type="entry name" value="Glyas_Bleomycin-R_OHBP_Dase"/>
</dbReference>
<protein>
    <submittedName>
        <fullName evidence="2">VOC family protein</fullName>
    </submittedName>
</protein>
<organism evidence="2 3">
    <name type="scientific">Corynebacterium lemuris</name>
    <dbReference type="NCBI Taxonomy" id="1859292"/>
    <lineage>
        <taxon>Bacteria</taxon>
        <taxon>Bacillati</taxon>
        <taxon>Actinomycetota</taxon>
        <taxon>Actinomycetes</taxon>
        <taxon>Mycobacteriales</taxon>
        <taxon>Corynebacteriaceae</taxon>
        <taxon>Corynebacterium</taxon>
    </lineage>
</organism>
<proteinExistence type="predicted"/>
<keyword evidence="3" id="KW-1185">Reference proteome</keyword>
<dbReference type="InterPro" id="IPR028973">
    <property type="entry name" value="PhnB-like"/>
</dbReference>
<dbReference type="SUPFAM" id="SSF54593">
    <property type="entry name" value="Glyoxalase/Bleomycin resistance protein/Dihydroxybiphenyl dioxygenase"/>
    <property type="match status" value="1"/>
</dbReference>
<dbReference type="CDD" id="cd06588">
    <property type="entry name" value="PhnB_like"/>
    <property type="match status" value="1"/>
</dbReference>
<sequence length="143" mass="15793">MTTHTQADITPYRRFPGTAREAMETYQRIFGGELQIMSYSSVHTDEELGDLGDKVMHSELLINDRNVLFAADAPGGQLPQKGDDTPLSITGGPAQAEQIREHWEQLAEGGTITLPLEQAPWGATFGQITDRFGTIWMFNIAAQ</sequence>
<evidence type="ECO:0000259" key="1">
    <source>
        <dbReference type="Pfam" id="PF06983"/>
    </source>
</evidence>
<accession>A0ABT2FW40</accession>
<dbReference type="Gene3D" id="3.10.180.10">
    <property type="entry name" value="2,3-Dihydroxybiphenyl 1,2-Dioxygenase, domain 1"/>
    <property type="match status" value="1"/>
</dbReference>
<dbReference type="Pfam" id="PF06983">
    <property type="entry name" value="3-dmu-9_3-mt"/>
    <property type="match status" value="1"/>
</dbReference>
<evidence type="ECO:0000313" key="3">
    <source>
        <dbReference type="Proteomes" id="UP001205965"/>
    </source>
</evidence>
<gene>
    <name evidence="2" type="ORF">NYP18_07265</name>
</gene>
<dbReference type="PANTHER" id="PTHR33990">
    <property type="entry name" value="PROTEIN YJDN-RELATED"/>
    <property type="match status" value="1"/>
</dbReference>
<dbReference type="PANTHER" id="PTHR33990:SF1">
    <property type="entry name" value="PROTEIN YJDN"/>
    <property type="match status" value="1"/>
</dbReference>
<dbReference type="Proteomes" id="UP001205965">
    <property type="component" value="Unassembled WGS sequence"/>
</dbReference>
<evidence type="ECO:0000313" key="2">
    <source>
        <dbReference type="EMBL" id="MCS5479453.1"/>
    </source>
</evidence>